<dbReference type="Proteomes" id="UP001224674">
    <property type="component" value="Chromosome"/>
</dbReference>
<dbReference type="GO" id="GO:0016301">
    <property type="term" value="F:kinase activity"/>
    <property type="evidence" value="ECO:0007669"/>
    <property type="project" value="UniProtKB-KW"/>
</dbReference>
<protein>
    <submittedName>
        <fullName evidence="7">Carbohydrate kinase</fullName>
        <ecNumber evidence="7">2.7.1.-</ecNumber>
    </submittedName>
</protein>
<name>A0AAJ6DC47_9MICC</name>
<dbReference type="SUPFAM" id="SSF53613">
    <property type="entry name" value="Ribokinase-like"/>
    <property type="match status" value="1"/>
</dbReference>
<dbReference type="PANTHER" id="PTHR43085:SF1">
    <property type="entry name" value="PSEUDOURIDINE KINASE-RELATED"/>
    <property type="match status" value="1"/>
</dbReference>
<dbReference type="CDD" id="cd01167">
    <property type="entry name" value="bac_FRK"/>
    <property type="match status" value="1"/>
</dbReference>
<dbReference type="EMBL" id="CP122566">
    <property type="protein sequence ID" value="WGH92427.1"/>
    <property type="molecule type" value="Genomic_DNA"/>
</dbReference>
<dbReference type="Pfam" id="PF00294">
    <property type="entry name" value="PfkB"/>
    <property type="match status" value="1"/>
</dbReference>
<dbReference type="InterPro" id="IPR029056">
    <property type="entry name" value="Ribokinase-like"/>
</dbReference>
<dbReference type="GO" id="GO:0005524">
    <property type="term" value="F:ATP binding"/>
    <property type="evidence" value="ECO:0007669"/>
    <property type="project" value="UniProtKB-KW"/>
</dbReference>
<reference evidence="7 8" key="1">
    <citation type="submission" date="2023-03" db="EMBL/GenBank/DDBJ databases">
        <title>Complete genome sequences of several Auritidibacter ignavus strains isolated from ear infections.</title>
        <authorList>
            <person name="Baehr T."/>
            <person name="Baumhoegger A.M."/>
        </authorList>
    </citation>
    <scope>NUCLEOTIDE SEQUENCE [LARGE SCALE GENOMIC DNA]</scope>
    <source>
        <strain evidence="7 8">BABAE-6</strain>
    </source>
</reference>
<organism evidence="7 8">
    <name type="scientific">Auritidibacter ignavus</name>
    <dbReference type="NCBI Taxonomy" id="678932"/>
    <lineage>
        <taxon>Bacteria</taxon>
        <taxon>Bacillati</taxon>
        <taxon>Actinomycetota</taxon>
        <taxon>Actinomycetes</taxon>
        <taxon>Micrococcales</taxon>
        <taxon>Micrococcaceae</taxon>
        <taxon>Auritidibacter</taxon>
    </lineage>
</organism>
<dbReference type="RefSeq" id="WP_279674533.1">
    <property type="nucleotide sequence ID" value="NZ_CP122566.1"/>
</dbReference>
<accession>A0AAJ6DC47</accession>
<dbReference type="PANTHER" id="PTHR43085">
    <property type="entry name" value="HEXOKINASE FAMILY MEMBER"/>
    <property type="match status" value="1"/>
</dbReference>
<evidence type="ECO:0000256" key="4">
    <source>
        <dbReference type="ARBA" id="ARBA00022777"/>
    </source>
</evidence>
<sequence length="320" mass="33871">MSKQLGVIGEALVDVVISDTAEQRAFPGGSPLNVAVGLAKLGHDVFFAGRWGRDEFGDLIDQHVSTHGVKPVLERVETTSVARAYLDPSGVASYEFDLNWEVPETLVADFATATGGAELDHVHVGSIGTVLAPGAATVLRALTAVREHATISYDPNCRPTILPDRQAYRQRAEQIVGLTDIVHASDEDLTWLYPHREITDSLRDWAARGPGLVIVTRGARTILGSCADGEIFEMPIVPVQVADTVGAGDSFTAALLWALHQVLGDRAGIHRLSTSAAQHAVRIAAHASAITSSRPGANPPETAELLAALQVAGIDPQGLP</sequence>
<keyword evidence="4 7" id="KW-0418">Kinase</keyword>
<evidence type="ECO:0000256" key="5">
    <source>
        <dbReference type="ARBA" id="ARBA00022840"/>
    </source>
</evidence>
<evidence type="ECO:0000256" key="3">
    <source>
        <dbReference type="ARBA" id="ARBA00022741"/>
    </source>
</evidence>
<evidence type="ECO:0000313" key="8">
    <source>
        <dbReference type="Proteomes" id="UP001224674"/>
    </source>
</evidence>
<dbReference type="AlphaFoldDB" id="A0AAJ6DC47"/>
<dbReference type="Gene3D" id="3.40.1190.20">
    <property type="match status" value="1"/>
</dbReference>
<feature type="domain" description="Carbohydrate kinase PfkB" evidence="6">
    <location>
        <begin position="7"/>
        <end position="300"/>
    </location>
</feature>
<dbReference type="InterPro" id="IPR011611">
    <property type="entry name" value="PfkB_dom"/>
</dbReference>
<keyword evidence="3" id="KW-0547">Nucleotide-binding</keyword>
<dbReference type="PROSITE" id="PS00583">
    <property type="entry name" value="PFKB_KINASES_1"/>
    <property type="match status" value="1"/>
</dbReference>
<keyword evidence="2 7" id="KW-0808">Transferase</keyword>
<keyword evidence="5" id="KW-0067">ATP-binding</keyword>
<evidence type="ECO:0000313" key="7">
    <source>
        <dbReference type="EMBL" id="WGH92427.1"/>
    </source>
</evidence>
<evidence type="ECO:0000259" key="6">
    <source>
        <dbReference type="Pfam" id="PF00294"/>
    </source>
</evidence>
<comment type="similarity">
    <text evidence="1">Belongs to the carbohydrate kinase PfkB family.</text>
</comment>
<evidence type="ECO:0000256" key="1">
    <source>
        <dbReference type="ARBA" id="ARBA00010688"/>
    </source>
</evidence>
<keyword evidence="8" id="KW-1185">Reference proteome</keyword>
<proteinExistence type="inferred from homology"/>
<dbReference type="EC" id="2.7.1.-" evidence="7"/>
<dbReference type="PROSITE" id="PS00584">
    <property type="entry name" value="PFKB_KINASES_2"/>
    <property type="match status" value="1"/>
</dbReference>
<dbReference type="InterPro" id="IPR002173">
    <property type="entry name" value="Carboh/pur_kinase_PfkB_CS"/>
</dbReference>
<dbReference type="InterPro" id="IPR050306">
    <property type="entry name" value="PfkB_Carbo_kinase"/>
</dbReference>
<gene>
    <name evidence="7" type="ORF">QDX21_08865</name>
</gene>
<evidence type="ECO:0000256" key="2">
    <source>
        <dbReference type="ARBA" id="ARBA00022679"/>
    </source>
</evidence>